<dbReference type="InterPro" id="IPR036259">
    <property type="entry name" value="MFS_trans_sf"/>
</dbReference>
<evidence type="ECO:0000256" key="5">
    <source>
        <dbReference type="ARBA" id="ARBA00023136"/>
    </source>
</evidence>
<evidence type="ECO:0000256" key="6">
    <source>
        <dbReference type="SAM" id="Phobius"/>
    </source>
</evidence>
<dbReference type="InterPro" id="IPR005829">
    <property type="entry name" value="Sugar_transporter_CS"/>
</dbReference>
<evidence type="ECO:0000256" key="4">
    <source>
        <dbReference type="ARBA" id="ARBA00022989"/>
    </source>
</evidence>
<dbReference type="GO" id="GO:0022857">
    <property type="term" value="F:transmembrane transporter activity"/>
    <property type="evidence" value="ECO:0007669"/>
    <property type="project" value="InterPro"/>
</dbReference>
<dbReference type="Pfam" id="PF07690">
    <property type="entry name" value="MFS_1"/>
    <property type="match status" value="1"/>
</dbReference>
<keyword evidence="3 6" id="KW-0812">Transmembrane</keyword>
<keyword evidence="5 6" id="KW-0472">Membrane</keyword>
<dbReference type="PROSITE" id="PS00216">
    <property type="entry name" value="SUGAR_TRANSPORT_1"/>
    <property type="match status" value="1"/>
</dbReference>
<dbReference type="SUPFAM" id="SSF103473">
    <property type="entry name" value="MFS general substrate transporter"/>
    <property type="match status" value="1"/>
</dbReference>
<feature type="non-terminal residue" evidence="8">
    <location>
        <position position="1"/>
    </location>
</feature>
<comment type="subcellular location">
    <subcellularLocation>
        <location evidence="1">Membrane</location>
        <topology evidence="1">Multi-pass membrane protein</topology>
    </subcellularLocation>
</comment>
<evidence type="ECO:0000256" key="1">
    <source>
        <dbReference type="ARBA" id="ARBA00004141"/>
    </source>
</evidence>
<evidence type="ECO:0000256" key="2">
    <source>
        <dbReference type="ARBA" id="ARBA00022448"/>
    </source>
</evidence>
<name>A0A4P9VV95_9FUNG</name>
<feature type="transmembrane region" description="Helical" evidence="6">
    <location>
        <begin position="46"/>
        <end position="66"/>
    </location>
</feature>
<reference evidence="9" key="1">
    <citation type="journal article" date="2018" name="Nat. Microbiol.">
        <title>Leveraging single-cell genomics to expand the fungal tree of life.</title>
        <authorList>
            <person name="Ahrendt S.R."/>
            <person name="Quandt C.A."/>
            <person name="Ciobanu D."/>
            <person name="Clum A."/>
            <person name="Salamov A."/>
            <person name="Andreopoulos B."/>
            <person name="Cheng J.F."/>
            <person name="Woyke T."/>
            <person name="Pelin A."/>
            <person name="Henrissat B."/>
            <person name="Reynolds N.K."/>
            <person name="Benny G.L."/>
            <person name="Smith M.E."/>
            <person name="James T.Y."/>
            <person name="Grigoriev I.V."/>
        </authorList>
    </citation>
    <scope>NUCLEOTIDE SEQUENCE [LARGE SCALE GENOMIC DNA]</scope>
</reference>
<feature type="non-terminal residue" evidence="8">
    <location>
        <position position="253"/>
    </location>
</feature>
<dbReference type="AlphaFoldDB" id="A0A4P9VV95"/>
<feature type="transmembrane region" description="Helical" evidence="6">
    <location>
        <begin position="72"/>
        <end position="93"/>
    </location>
</feature>
<dbReference type="Gene3D" id="1.20.1720.10">
    <property type="entry name" value="Multidrug resistance protein D"/>
    <property type="match status" value="1"/>
</dbReference>
<feature type="transmembrane region" description="Helical" evidence="6">
    <location>
        <begin position="169"/>
        <end position="188"/>
    </location>
</feature>
<dbReference type="Proteomes" id="UP000269721">
    <property type="component" value="Unassembled WGS sequence"/>
</dbReference>
<keyword evidence="4 6" id="KW-1133">Transmembrane helix</keyword>
<protein>
    <submittedName>
        <fullName evidence="8">Major facilitator superfamily domain-containing protein</fullName>
    </submittedName>
</protein>
<evidence type="ECO:0000259" key="7">
    <source>
        <dbReference type="PROSITE" id="PS50850"/>
    </source>
</evidence>
<proteinExistence type="predicted"/>
<organism evidence="8 9">
    <name type="scientific">Blyttiomyces helicus</name>
    <dbReference type="NCBI Taxonomy" id="388810"/>
    <lineage>
        <taxon>Eukaryota</taxon>
        <taxon>Fungi</taxon>
        <taxon>Fungi incertae sedis</taxon>
        <taxon>Chytridiomycota</taxon>
        <taxon>Chytridiomycota incertae sedis</taxon>
        <taxon>Chytridiomycetes</taxon>
        <taxon>Chytridiomycetes incertae sedis</taxon>
        <taxon>Blyttiomyces</taxon>
    </lineage>
</organism>
<dbReference type="PROSITE" id="PS50850">
    <property type="entry name" value="MFS"/>
    <property type="match status" value="1"/>
</dbReference>
<evidence type="ECO:0000313" key="8">
    <source>
        <dbReference type="EMBL" id="RKO83042.1"/>
    </source>
</evidence>
<feature type="transmembrane region" description="Helical" evidence="6">
    <location>
        <begin position="200"/>
        <end position="219"/>
    </location>
</feature>
<dbReference type="PANTHER" id="PTHR42718">
    <property type="entry name" value="MAJOR FACILITATOR SUPERFAMILY MULTIDRUG TRANSPORTER MFSC"/>
    <property type="match status" value="1"/>
</dbReference>
<feature type="transmembrane region" description="Helical" evidence="6">
    <location>
        <begin position="231"/>
        <end position="250"/>
    </location>
</feature>
<gene>
    <name evidence="8" type="ORF">BDK51DRAFT_2617</name>
</gene>
<evidence type="ECO:0000313" key="9">
    <source>
        <dbReference type="Proteomes" id="UP000269721"/>
    </source>
</evidence>
<feature type="transmembrane region" description="Helical" evidence="6">
    <location>
        <begin position="136"/>
        <end position="157"/>
    </location>
</feature>
<dbReference type="EMBL" id="ML001744">
    <property type="protein sequence ID" value="RKO83042.1"/>
    <property type="molecule type" value="Genomic_DNA"/>
</dbReference>
<dbReference type="InterPro" id="IPR011701">
    <property type="entry name" value="MFS"/>
</dbReference>
<dbReference type="GO" id="GO:0016020">
    <property type="term" value="C:membrane"/>
    <property type="evidence" value="ECO:0007669"/>
    <property type="project" value="UniProtKB-SubCell"/>
</dbReference>
<dbReference type="InterPro" id="IPR020846">
    <property type="entry name" value="MFS_dom"/>
</dbReference>
<dbReference type="OrthoDB" id="2130629at2759"/>
<evidence type="ECO:0000256" key="3">
    <source>
        <dbReference type="ARBA" id="ARBA00022692"/>
    </source>
</evidence>
<feature type="transmembrane region" description="Helical" evidence="6">
    <location>
        <begin position="105"/>
        <end position="124"/>
    </location>
</feature>
<keyword evidence="2" id="KW-0813">Transport</keyword>
<sequence length="253" mass="27783">IMLPTIGREFDMNQGDLSWIVSAFTLGNGSMLLLSGRTADIFGRRLVFLCGCLWLGLWSIGCGFATTGTQLVICRALQGVGASMTVPSAVGILASTYRRGPRRNYAFALFSAAAPVGFVTRIVLGGLFTETIGWRWLFRFLALINCLFFVSGLYAMPQHEGHVEGERRMDVLGGILFVSGTLILTYSLSAAKFAPQGWSSPHIIILLVLSVLFFGSFIYRQSRISYPLMPLSIWSYPMFAVVMVIGFATWGSF</sequence>
<dbReference type="PANTHER" id="PTHR42718:SF9">
    <property type="entry name" value="MAJOR FACILITATOR SUPERFAMILY MULTIDRUG TRANSPORTER MFSC"/>
    <property type="match status" value="1"/>
</dbReference>
<keyword evidence="9" id="KW-1185">Reference proteome</keyword>
<accession>A0A4P9VV95</accession>
<feature type="transmembrane region" description="Helical" evidence="6">
    <location>
        <begin position="17"/>
        <end position="34"/>
    </location>
</feature>
<feature type="domain" description="Major facilitator superfamily (MFS) profile" evidence="7">
    <location>
        <begin position="1"/>
        <end position="253"/>
    </location>
</feature>